<feature type="transmembrane region" description="Helical" evidence="13">
    <location>
        <begin position="57"/>
        <end position="78"/>
    </location>
</feature>
<evidence type="ECO:0000259" key="14">
    <source>
        <dbReference type="PROSITE" id="PS50262"/>
    </source>
</evidence>
<comment type="subcellular location">
    <subcellularLocation>
        <location evidence="1 13">Cell membrane</location>
        <topology evidence="1 13">Multi-pass membrane protein</topology>
    </subcellularLocation>
</comment>
<evidence type="ECO:0000256" key="3">
    <source>
        <dbReference type="ARBA" id="ARBA00022475"/>
    </source>
</evidence>
<dbReference type="Gene3D" id="1.20.1070.10">
    <property type="entry name" value="Rhodopsin 7-helix transmembrane proteins"/>
    <property type="match status" value="1"/>
</dbReference>
<dbReference type="PRINTS" id="PR00237">
    <property type="entry name" value="GPCRRHODOPSN"/>
</dbReference>
<feature type="transmembrane region" description="Helical" evidence="13">
    <location>
        <begin position="272"/>
        <end position="292"/>
    </location>
</feature>
<feature type="transmembrane region" description="Helical" evidence="13">
    <location>
        <begin position="140"/>
        <end position="158"/>
    </location>
</feature>
<evidence type="ECO:0000256" key="9">
    <source>
        <dbReference type="ARBA" id="ARBA00023136"/>
    </source>
</evidence>
<reference evidence="16" key="1">
    <citation type="submission" date="2025-08" db="UniProtKB">
        <authorList>
            <consortium name="RefSeq"/>
        </authorList>
    </citation>
    <scope>IDENTIFICATION</scope>
</reference>
<dbReference type="CDD" id="cd15225">
    <property type="entry name" value="7tmA_OR10A-like"/>
    <property type="match status" value="1"/>
</dbReference>
<keyword evidence="5 12" id="KW-0812">Transmembrane</keyword>
<feature type="transmembrane region" description="Helical" evidence="13">
    <location>
        <begin position="98"/>
        <end position="120"/>
    </location>
</feature>
<dbReference type="AlphaFoldDB" id="A0A1U8DR23"/>
<keyword evidence="9 13" id="KW-0472">Membrane</keyword>
<keyword evidence="6 13" id="KW-0552">Olfaction</keyword>
<gene>
    <name evidence="16" type="primary">LOC106722719</name>
</gene>
<organism evidence="15 16">
    <name type="scientific">Alligator sinensis</name>
    <name type="common">Chinese alligator</name>
    <dbReference type="NCBI Taxonomy" id="38654"/>
    <lineage>
        <taxon>Eukaryota</taxon>
        <taxon>Metazoa</taxon>
        <taxon>Chordata</taxon>
        <taxon>Craniata</taxon>
        <taxon>Vertebrata</taxon>
        <taxon>Euteleostomi</taxon>
        <taxon>Archelosauria</taxon>
        <taxon>Archosauria</taxon>
        <taxon>Crocodylia</taxon>
        <taxon>Alligatoridae</taxon>
        <taxon>Alligatorinae</taxon>
        <taxon>Alligator</taxon>
    </lineage>
</organism>
<keyword evidence="11 12" id="KW-0807">Transducer</keyword>
<dbReference type="InterPro" id="IPR000276">
    <property type="entry name" value="GPCR_Rhodpsn"/>
</dbReference>
<evidence type="ECO:0000256" key="12">
    <source>
        <dbReference type="RuleBase" id="RU000688"/>
    </source>
</evidence>
<feature type="transmembrane region" description="Helical" evidence="13">
    <location>
        <begin position="197"/>
        <end position="225"/>
    </location>
</feature>
<dbReference type="InterPro" id="IPR017452">
    <property type="entry name" value="GPCR_Rhodpsn_7TM"/>
</dbReference>
<name>A0A1U8DR23_ALLSI</name>
<evidence type="ECO:0000256" key="6">
    <source>
        <dbReference type="ARBA" id="ARBA00022725"/>
    </source>
</evidence>
<evidence type="ECO:0000313" key="15">
    <source>
        <dbReference type="Proteomes" id="UP000189705"/>
    </source>
</evidence>
<evidence type="ECO:0000256" key="2">
    <source>
        <dbReference type="ARBA" id="ARBA00010663"/>
    </source>
</evidence>
<dbReference type="Proteomes" id="UP000189705">
    <property type="component" value="Unplaced"/>
</dbReference>
<evidence type="ECO:0000256" key="11">
    <source>
        <dbReference type="ARBA" id="ARBA00023224"/>
    </source>
</evidence>
<evidence type="ECO:0000256" key="1">
    <source>
        <dbReference type="ARBA" id="ARBA00004651"/>
    </source>
</evidence>
<sequence length="313" mass="35779">MRPENQTVVTEFILIGFSNFPHLQMVLFVVFSLMYIVTLAGNIIIMTIIRVDKSLHIPMYFFVAILSFSETCYTLVIVPNMLTNLLIEHKTISFMGCATQMCFFLGFGGTNCILLVVMGYDRYVAICKPLHYHVLMKQTFCTKMVAFSAITSFLFALIETSFIFKLPFCRANQIHHFFCDMAPVIKLACTRNYIVEIIIFIFCMLAIFLSFILILFSYMLIFNTILKIPSAEGKQKAFSTCASHLIVVVVHFGCASIVYLRPKSTYSLEKDTLISVTYTVVTPLLNPIVYSLRNKDVQIALRKILERKMLIQT</sequence>
<accession>A0A1U8DR23</accession>
<protein>
    <recommendedName>
        <fullName evidence="13">Olfactory receptor</fullName>
    </recommendedName>
</protein>
<dbReference type="InterPro" id="IPR000725">
    <property type="entry name" value="Olfact_rcpt"/>
</dbReference>
<keyword evidence="8 12" id="KW-0297">G-protein coupled receptor</keyword>
<keyword evidence="3 13" id="KW-1003">Cell membrane</keyword>
<feature type="domain" description="G-protein coupled receptors family 1 profile" evidence="14">
    <location>
        <begin position="41"/>
        <end position="290"/>
    </location>
</feature>
<dbReference type="Pfam" id="PF13853">
    <property type="entry name" value="7tm_4"/>
    <property type="match status" value="1"/>
</dbReference>
<dbReference type="OrthoDB" id="9975554at2759"/>
<dbReference type="InParanoid" id="A0A1U8DR23"/>
<dbReference type="PROSITE" id="PS00237">
    <property type="entry name" value="G_PROTEIN_RECEP_F1_1"/>
    <property type="match status" value="1"/>
</dbReference>
<evidence type="ECO:0000313" key="16">
    <source>
        <dbReference type="RefSeq" id="XP_014379700.1"/>
    </source>
</evidence>
<dbReference type="GO" id="GO:0005886">
    <property type="term" value="C:plasma membrane"/>
    <property type="evidence" value="ECO:0007669"/>
    <property type="project" value="UniProtKB-SubCell"/>
</dbReference>
<dbReference type="SUPFAM" id="SSF81321">
    <property type="entry name" value="Family A G protein-coupled receptor-like"/>
    <property type="match status" value="1"/>
</dbReference>
<evidence type="ECO:0000256" key="7">
    <source>
        <dbReference type="ARBA" id="ARBA00022989"/>
    </source>
</evidence>
<evidence type="ECO:0000256" key="4">
    <source>
        <dbReference type="ARBA" id="ARBA00022606"/>
    </source>
</evidence>
<feature type="transmembrane region" description="Helical" evidence="13">
    <location>
        <begin position="237"/>
        <end position="260"/>
    </location>
</feature>
<dbReference type="PRINTS" id="PR00245">
    <property type="entry name" value="OLFACTORYR"/>
</dbReference>
<dbReference type="FunFam" id="1.10.1220.70:FF:000001">
    <property type="entry name" value="Olfactory receptor"/>
    <property type="match status" value="1"/>
</dbReference>
<dbReference type="KEGG" id="asn:106722719"/>
<dbReference type="PROSITE" id="PS50262">
    <property type="entry name" value="G_PROTEIN_RECEP_F1_2"/>
    <property type="match status" value="1"/>
</dbReference>
<evidence type="ECO:0000256" key="5">
    <source>
        <dbReference type="ARBA" id="ARBA00022692"/>
    </source>
</evidence>
<dbReference type="GO" id="GO:0004930">
    <property type="term" value="F:G protein-coupled receptor activity"/>
    <property type="evidence" value="ECO:0007669"/>
    <property type="project" value="UniProtKB-KW"/>
</dbReference>
<dbReference type="GO" id="GO:0004984">
    <property type="term" value="F:olfactory receptor activity"/>
    <property type="evidence" value="ECO:0007669"/>
    <property type="project" value="InterPro"/>
</dbReference>
<evidence type="ECO:0000256" key="13">
    <source>
        <dbReference type="RuleBase" id="RU363047"/>
    </source>
</evidence>
<feature type="transmembrane region" description="Helical" evidence="13">
    <location>
        <begin position="25"/>
        <end position="45"/>
    </location>
</feature>
<keyword evidence="15" id="KW-1185">Reference proteome</keyword>
<comment type="similarity">
    <text evidence="2 12">Belongs to the G-protein coupled receptor 1 family.</text>
</comment>
<dbReference type="RefSeq" id="XP_014379700.1">
    <property type="nucleotide sequence ID" value="XM_014524214.1"/>
</dbReference>
<evidence type="ECO:0000256" key="8">
    <source>
        <dbReference type="ARBA" id="ARBA00023040"/>
    </source>
</evidence>
<evidence type="ECO:0000256" key="10">
    <source>
        <dbReference type="ARBA" id="ARBA00023170"/>
    </source>
</evidence>
<dbReference type="FunFam" id="1.20.1070.10:FF:000001">
    <property type="entry name" value="Olfactory receptor"/>
    <property type="match status" value="1"/>
</dbReference>
<keyword evidence="7 13" id="KW-1133">Transmembrane helix</keyword>
<proteinExistence type="inferred from homology"/>
<keyword evidence="4 13" id="KW-0716">Sensory transduction</keyword>
<dbReference type="PANTHER" id="PTHR26453">
    <property type="entry name" value="OLFACTORY RECEPTOR"/>
    <property type="match status" value="1"/>
</dbReference>
<keyword evidence="10 12" id="KW-0675">Receptor</keyword>
<dbReference type="GeneID" id="106722719"/>